<evidence type="ECO:0000256" key="1">
    <source>
        <dbReference type="SAM" id="Phobius"/>
    </source>
</evidence>
<gene>
    <name evidence="2" type="ORF">D3875_05335</name>
</gene>
<dbReference type="InterPro" id="IPR053023">
    <property type="entry name" value="FLAP_modulator"/>
</dbReference>
<dbReference type="RefSeq" id="WP_119766282.1">
    <property type="nucleotide sequence ID" value="NZ_QYUJ01000014.1"/>
</dbReference>
<reference evidence="2 3" key="1">
    <citation type="submission" date="2018-09" db="EMBL/GenBank/DDBJ databases">
        <authorList>
            <person name="Zhu H."/>
        </authorList>
    </citation>
    <scope>NUCLEOTIDE SEQUENCE [LARGE SCALE GENOMIC DNA]</scope>
    <source>
        <strain evidence="2 3">K2S05-167</strain>
    </source>
</reference>
<dbReference type="PANTHER" id="PTHR33975">
    <property type="entry name" value="MYELIN-ASSOCIATED OLIGODENDROCYTE BASIC PROTEIN"/>
    <property type="match status" value="1"/>
</dbReference>
<dbReference type="AlphaFoldDB" id="A0A418VBY5"/>
<comment type="caution">
    <text evidence="2">The sequence shown here is derived from an EMBL/GenBank/DDBJ whole genome shotgun (WGS) entry which is preliminary data.</text>
</comment>
<dbReference type="Proteomes" id="UP000286287">
    <property type="component" value="Unassembled WGS sequence"/>
</dbReference>
<dbReference type="OrthoDB" id="69379at2"/>
<keyword evidence="1" id="KW-0812">Transmembrane</keyword>
<evidence type="ECO:0000313" key="3">
    <source>
        <dbReference type="Proteomes" id="UP000286287"/>
    </source>
</evidence>
<dbReference type="InterPro" id="IPR010903">
    <property type="entry name" value="DUF1517"/>
</dbReference>
<sequence length="355" mass="36352">MQRDFFSHPSSALRSAVRPARLRRAVTTLALLGLLSAGSVHLPQPGFAMSDFWLGSVASAQSGGGFGGRSSGSSGGGRSGGGYSGGGYSGGGYSGGGYSGGGYSGPIIINSGGYGGGYYGGGGGFGLGLLPLLLFGGVIFLVVMSMRRSMLGGGLQGSKALGGLSGTAQAVNVQILMAEGDEVKSALQRVAQTGDPDTNEGLTRMLQEAALVALRHPERWVYANVERAQGAANAADSQVGAWATEARAAFGTQTTSNYQNKDPNSGYNRNTNYSYSKDTGDMYLAVTIGVAAYALGNLPPAGVTSQAEVRGALSAISSVSPDDLIRAEVIWSPDVEGEFLSEDEAIMKYPKLTKL</sequence>
<keyword evidence="1" id="KW-0472">Membrane</keyword>
<name>A0A418VBY5_9DEIO</name>
<dbReference type="PANTHER" id="PTHR33975:SF2">
    <property type="entry name" value="MYELIN-ASSOCIATED OLIGODENDROCYTE BASIC PROTEIN"/>
    <property type="match status" value="1"/>
</dbReference>
<dbReference type="PIRSF" id="PIRSF037221">
    <property type="entry name" value="DUF1517"/>
    <property type="match status" value="1"/>
</dbReference>
<proteinExistence type="predicted"/>
<accession>A0A418VBY5</accession>
<feature type="transmembrane region" description="Helical" evidence="1">
    <location>
        <begin position="124"/>
        <end position="143"/>
    </location>
</feature>
<dbReference type="Pfam" id="PF07466">
    <property type="entry name" value="DUF1517"/>
    <property type="match status" value="1"/>
</dbReference>
<organism evidence="2 3">
    <name type="scientific">Deinococcus cavernae</name>
    <dbReference type="NCBI Taxonomy" id="2320857"/>
    <lineage>
        <taxon>Bacteria</taxon>
        <taxon>Thermotogati</taxon>
        <taxon>Deinococcota</taxon>
        <taxon>Deinococci</taxon>
        <taxon>Deinococcales</taxon>
        <taxon>Deinococcaceae</taxon>
        <taxon>Deinococcus</taxon>
    </lineage>
</organism>
<protein>
    <submittedName>
        <fullName evidence="2">DUF1517 domain-containing protein</fullName>
    </submittedName>
</protein>
<evidence type="ECO:0000313" key="2">
    <source>
        <dbReference type="EMBL" id="RJF73529.1"/>
    </source>
</evidence>
<dbReference type="EMBL" id="QYUJ01000014">
    <property type="protein sequence ID" value="RJF73529.1"/>
    <property type="molecule type" value="Genomic_DNA"/>
</dbReference>
<keyword evidence="3" id="KW-1185">Reference proteome</keyword>
<keyword evidence="1" id="KW-1133">Transmembrane helix</keyword>